<dbReference type="InterPro" id="IPR011991">
    <property type="entry name" value="ArsR-like_HTH"/>
</dbReference>
<keyword evidence="3" id="KW-1185">Reference proteome</keyword>
<evidence type="ECO:0000313" key="3">
    <source>
        <dbReference type="Proteomes" id="UP000054870"/>
    </source>
</evidence>
<dbReference type="SUPFAM" id="SSF46785">
    <property type="entry name" value="Winged helix' DNA-binding domain"/>
    <property type="match status" value="1"/>
</dbReference>
<dbReference type="Gene3D" id="1.10.10.10">
    <property type="entry name" value="Winged helix-like DNA-binding domain superfamily/Winged helix DNA-binding domain"/>
    <property type="match status" value="1"/>
</dbReference>
<dbReference type="InterPro" id="IPR036390">
    <property type="entry name" value="WH_DNA-bd_sf"/>
</dbReference>
<dbReference type="PANTHER" id="PTHR38600:SF2">
    <property type="entry name" value="SLL0088 PROTEIN"/>
    <property type="match status" value="1"/>
</dbReference>
<dbReference type="OrthoDB" id="9791888at2"/>
<evidence type="ECO:0000313" key="2">
    <source>
        <dbReference type="EMBL" id="SAK45582.1"/>
    </source>
</evidence>
<dbReference type="PRINTS" id="PR00778">
    <property type="entry name" value="HTHARSR"/>
</dbReference>
<sequence>MREENLNQVFAALADPTRRAIVARLASGEATVNELAEPFEMTQPSISKHLKVLERAGLISRSRAAQTRPCRLEPAALGEVASWIDAYRSIWTDSFDKLDALLKTKPKKSSTSKGRKHAAK</sequence>
<protein>
    <submittedName>
        <fullName evidence="2">ArsR family transcriptional regulator</fullName>
    </submittedName>
</protein>
<proteinExistence type="predicted"/>
<dbReference type="PROSITE" id="PS50987">
    <property type="entry name" value="HTH_ARSR_2"/>
    <property type="match status" value="1"/>
</dbReference>
<dbReference type="CDD" id="cd00090">
    <property type="entry name" value="HTH_ARSR"/>
    <property type="match status" value="1"/>
</dbReference>
<dbReference type="SMART" id="SM00418">
    <property type="entry name" value="HTH_ARSR"/>
    <property type="match status" value="1"/>
</dbReference>
<dbReference type="NCBIfam" id="NF033788">
    <property type="entry name" value="HTH_metalloreg"/>
    <property type="match status" value="1"/>
</dbReference>
<dbReference type="GO" id="GO:0003700">
    <property type="term" value="F:DNA-binding transcription factor activity"/>
    <property type="evidence" value="ECO:0007669"/>
    <property type="project" value="InterPro"/>
</dbReference>
<feature type="domain" description="HTH arsR-type" evidence="1">
    <location>
        <begin position="1"/>
        <end position="92"/>
    </location>
</feature>
<evidence type="ECO:0000259" key="1">
    <source>
        <dbReference type="PROSITE" id="PS50987"/>
    </source>
</evidence>
<dbReference type="PANTHER" id="PTHR38600">
    <property type="entry name" value="TRANSCRIPTIONAL REGULATORY PROTEIN"/>
    <property type="match status" value="1"/>
</dbReference>
<dbReference type="Proteomes" id="UP000054870">
    <property type="component" value="Unassembled WGS sequence"/>
</dbReference>
<gene>
    <name evidence="2" type="ORF">AWB75_00804</name>
</gene>
<dbReference type="EMBL" id="FCOF02000003">
    <property type="protein sequence ID" value="SAK45582.1"/>
    <property type="molecule type" value="Genomic_DNA"/>
</dbReference>
<dbReference type="RefSeq" id="WP_061122802.1">
    <property type="nucleotide sequence ID" value="NZ_FCOF02000003.1"/>
</dbReference>
<dbReference type="AlphaFoldDB" id="A0A157ZJ53"/>
<reference evidence="2" key="1">
    <citation type="submission" date="2016-01" db="EMBL/GenBank/DDBJ databases">
        <authorList>
            <person name="Peeters C."/>
        </authorList>
    </citation>
    <scope>NUCLEOTIDE SEQUENCE [LARGE SCALE GENOMIC DNA]</scope>
    <source>
        <strain evidence="2">LMG 29318</strain>
    </source>
</reference>
<organism evidence="2 3">
    <name type="scientific">Caballeronia catudaia</name>
    <dbReference type="NCBI Taxonomy" id="1777136"/>
    <lineage>
        <taxon>Bacteria</taxon>
        <taxon>Pseudomonadati</taxon>
        <taxon>Pseudomonadota</taxon>
        <taxon>Betaproteobacteria</taxon>
        <taxon>Burkholderiales</taxon>
        <taxon>Burkholderiaceae</taxon>
        <taxon>Caballeronia</taxon>
    </lineage>
</organism>
<dbReference type="InterPro" id="IPR036388">
    <property type="entry name" value="WH-like_DNA-bd_sf"/>
</dbReference>
<comment type="caution">
    <text evidence="2">The sequence shown here is derived from an EMBL/GenBank/DDBJ whole genome shotgun (WGS) entry which is preliminary data.</text>
</comment>
<accession>A0A157ZJ53</accession>
<name>A0A157ZJ53_9BURK</name>
<dbReference type="InterPro" id="IPR001845">
    <property type="entry name" value="HTH_ArsR_DNA-bd_dom"/>
</dbReference>
<dbReference type="Pfam" id="PF12840">
    <property type="entry name" value="HTH_20"/>
    <property type="match status" value="1"/>
</dbReference>